<dbReference type="OrthoDB" id="9758052at2"/>
<evidence type="ECO:0000259" key="2">
    <source>
        <dbReference type="Pfam" id="PF05088"/>
    </source>
</evidence>
<evidence type="ECO:0000259" key="6">
    <source>
        <dbReference type="Pfam" id="PF21077"/>
    </source>
</evidence>
<sequence length="1609" mass="182198">MAQSISEIRTGLQTTLARLIKQRLPGDNAGQVEAFASSFYATMADEDIVSWRPDDLCGATLSAWEFLQSIQPGQPKVRVYNPDFEQHGWQSVHTIVQVLSDDLPFTLDSMRVELNHRNIGIHSVHNSVLTVKRDDRHQFVSLLPNNSRAKTARHETLITLEIDRHADSELLKDLQQALDEVLYQVGIVVEDFRPMETQLDELVEMYGCIEPDKQPEGLIEAREFLQWLKLHFTFLGYDQYQRTGPRSKKLEVVMGSQLGLLKYCDEYCRSELIDDKQRDMAQFTLIPELLLFTKSPSKSRVHRPAYPDYITLKRFDETGRVIGESRFLGLYTSGVYLGNARQIPVVRKKVAAVLERSGRHENSHDWKELQQILEVHPRDDLFQASIDELYKTTLGILHIHERRQIRLFARRDEFGQYASCLVYAPRDVYSTEFRLKVEKILLSELGCNQAEFNTYFSESILARTHFVLRSESPIVGDIDVEGLQRKIQQAARSWSDELYEALIEAQGEEQGIVAFNSYGRGFASSYKEDFPPRTAVVDIQHMDQLDTENQLSLSFYSTLEASSRSLSFKLFNMGCPLPLSDVLPVLENLGLRVIDEHPYAVKSAKGSVWIHDFNLQSSFTMQLGPKEMKAFFQDAFMQIWQGKAANDGFNRLVLGAGLTWQQVNILRAYAAYMKQMRFPLVGGAVKATLNNSPVIARKMVGLFEARFQLGVTDANTCEALEQDLLAQLDSVESLNEDKIIRQLIALIKATQRTNYYQTDANGIAAPYLAFKLTPGQVPQMPEPKPIFEIFVFSPRFEGVHLRGGKVARGGLRWSDRYEDYRTEVLGLVKAQQVKNAVIVPVGAKGGFVAKGLNSDMTREEWLAEGVACYQQFISALLDLTDNLVDGDILPPAQLTRHDEDDPYLVVAADKGTATFSDIANGIAEKRGFWLGDAFASGGSQGYDHKKMGITAKGAWVSVERHFRELGVNVSTTDFSVVAVGDMSGDVFGNGMLLSKHICLLAAFNHLHIFIDPRPDAAKSWSERQRLFKLSRSGWDDYDKALISRGGGVFKRTAKSIAISTEMKRCFDIAEDSLPPNELISRFLCAPIDLFWNGGIGTYVKASFETDEMVGDKANDTVRVNACDLRCRVIGEGGNLGITQEARMEYARHFGRANTDFIDNAAGVDCSDHEVNIKILLNGIVADGDLTSKQRNQLLQKMTEDVARLVLKNNYRQVQAISLEQIRAVDAMGENRRYIQALEHRGLLNRGLEFLPDEDILMERQSEGAGLTRPEISVLISYSKAELKQLLLDSCVPDDDFLNQELATAFPETLTDKYSEQLSQHRLSREIVATQLANNMVNYMGFKFVDLLRSSTRAEIDRITRAYVLAREVFDMQHLWQLIESLDYEIDAGMQLHMMDELQYLVRRATRWFVVNRPDMDNICAKEVQLFRSTITELRGQLGKLLCGQPKQDWHEAYERYIDARVPEELAMVIAGTRSLYAVLNIIEVAGSNDLPVDRVAQEMFEVAESLQLHWLISRLNELDRDNQWQALARESFRDDIDNQHRVIVTAVLNAGLSGNGKRERGFDVWKAGFTQPLERWLNLINDLKTAEKQGYAMYTVAISELIELGRACK</sequence>
<dbReference type="InterPro" id="IPR049058">
    <property type="entry name" value="NAD_Glu_DH_HM2"/>
</dbReference>
<dbReference type="Pfam" id="PF21079">
    <property type="entry name" value="GDH_HM2"/>
    <property type="match status" value="1"/>
</dbReference>
<reference evidence="7 8" key="1">
    <citation type="submission" date="2018-11" db="EMBL/GenBank/DDBJ databases">
        <title>The draft genome sequence of Amphritea balenae JAMM 1525T.</title>
        <authorList>
            <person name="Fang Z."/>
            <person name="Zhang Y."/>
            <person name="Han X."/>
        </authorList>
    </citation>
    <scope>NUCLEOTIDE SEQUENCE [LARGE SCALE GENOMIC DNA]</scope>
    <source>
        <strain evidence="7 8">JAMM 1525</strain>
    </source>
</reference>
<dbReference type="GO" id="GO:0006538">
    <property type="term" value="P:L-glutamate catabolic process"/>
    <property type="evidence" value="ECO:0007669"/>
    <property type="project" value="InterPro"/>
</dbReference>
<dbReference type="Proteomes" id="UP000267535">
    <property type="component" value="Unassembled WGS sequence"/>
</dbReference>
<dbReference type="EMBL" id="RQXV01000002">
    <property type="protein sequence ID" value="RRD00557.1"/>
    <property type="molecule type" value="Genomic_DNA"/>
</dbReference>
<accession>A0A3P1STL5</accession>
<dbReference type="PANTHER" id="PTHR43403">
    <property type="entry name" value="NAD-SPECIFIC GLUTAMATE DEHYDROGENASE"/>
    <property type="match status" value="1"/>
</dbReference>
<dbReference type="GO" id="GO:0004352">
    <property type="term" value="F:glutamate dehydrogenase (NAD+) activity"/>
    <property type="evidence" value="ECO:0007669"/>
    <property type="project" value="InterPro"/>
</dbReference>
<keyword evidence="8" id="KW-1185">Reference proteome</keyword>
<dbReference type="InterPro" id="IPR024727">
    <property type="entry name" value="NAD_Glu_DH_N_ACT1"/>
</dbReference>
<dbReference type="Pfam" id="PF05088">
    <property type="entry name" value="Bac_GDH_CD"/>
    <property type="match status" value="1"/>
</dbReference>
<dbReference type="Pfam" id="PF21075">
    <property type="entry name" value="GDH_ACT1"/>
    <property type="match status" value="1"/>
</dbReference>
<feature type="domain" description="NAD-glutamate dehydrogenase ACT2" evidence="5">
    <location>
        <begin position="406"/>
        <end position="495"/>
    </location>
</feature>
<dbReference type="InterPro" id="IPR049059">
    <property type="entry name" value="NAD_Glu_DH_HM1"/>
</dbReference>
<name>A0A3P1STL5_9GAMM</name>
<evidence type="ECO:0000259" key="5">
    <source>
        <dbReference type="Pfam" id="PF21076"/>
    </source>
</evidence>
<dbReference type="Pfam" id="PF21073">
    <property type="entry name" value="GDH_HM1"/>
    <property type="match status" value="1"/>
</dbReference>
<feature type="domain" description="NAD-glutamate dehydrogenase ACT3" evidence="6">
    <location>
        <begin position="551"/>
        <end position="618"/>
    </location>
</feature>
<protein>
    <submittedName>
        <fullName evidence="7">NAD-glutamate dehydrogenase</fullName>
    </submittedName>
</protein>
<evidence type="ECO:0000256" key="1">
    <source>
        <dbReference type="ARBA" id="ARBA00023002"/>
    </source>
</evidence>
<evidence type="ECO:0000259" key="4">
    <source>
        <dbReference type="Pfam" id="PF21075"/>
    </source>
</evidence>
<dbReference type="InterPro" id="IPR007780">
    <property type="entry name" value="NAD_Glu_DH_bac"/>
</dbReference>
<dbReference type="RefSeq" id="WP_124925138.1">
    <property type="nucleotide sequence ID" value="NZ_BMOH01000003.1"/>
</dbReference>
<feature type="domain" description="NAD-glutamate dehydrogenase N-terminal ACT1" evidence="4">
    <location>
        <begin position="35"/>
        <end position="178"/>
    </location>
</feature>
<dbReference type="Pfam" id="PF21078">
    <property type="entry name" value="GDH_HM3"/>
    <property type="match status" value="1"/>
</dbReference>
<dbReference type="InterPro" id="IPR046346">
    <property type="entry name" value="Aminoacid_DH-like_N_sf"/>
</dbReference>
<feature type="domain" description="NAD-glutamate dehydrogenase catalytic" evidence="2">
    <location>
        <begin position="725"/>
        <end position="1218"/>
    </location>
</feature>
<keyword evidence="1" id="KW-0560">Oxidoreductase</keyword>
<feature type="domain" description="NAD-specific glutamate dehydrogenase C-terminal" evidence="3">
    <location>
        <begin position="1263"/>
        <end position="1601"/>
    </location>
</feature>
<proteinExistence type="predicted"/>
<dbReference type="PANTHER" id="PTHR43403:SF1">
    <property type="entry name" value="NAD-SPECIFIC GLUTAMATE DEHYDROGENASE"/>
    <property type="match status" value="1"/>
</dbReference>
<organism evidence="7 8">
    <name type="scientific">Amphritea balenae</name>
    <dbReference type="NCBI Taxonomy" id="452629"/>
    <lineage>
        <taxon>Bacteria</taxon>
        <taxon>Pseudomonadati</taxon>
        <taxon>Pseudomonadota</taxon>
        <taxon>Gammaproteobacteria</taxon>
        <taxon>Oceanospirillales</taxon>
        <taxon>Oceanospirillaceae</taxon>
        <taxon>Amphritea</taxon>
    </lineage>
</organism>
<dbReference type="SUPFAM" id="SSF51735">
    <property type="entry name" value="NAD(P)-binding Rossmann-fold domains"/>
    <property type="match status" value="1"/>
</dbReference>
<dbReference type="Pfam" id="PF21074">
    <property type="entry name" value="GDH_C"/>
    <property type="match status" value="1"/>
</dbReference>
<dbReference type="InterPro" id="IPR049064">
    <property type="entry name" value="NAD_Glu_DH_ACT3"/>
</dbReference>
<evidence type="ECO:0000313" key="8">
    <source>
        <dbReference type="Proteomes" id="UP000267535"/>
    </source>
</evidence>
<dbReference type="InterPro" id="IPR048381">
    <property type="entry name" value="GDH_C"/>
</dbReference>
<dbReference type="InterPro" id="IPR049062">
    <property type="entry name" value="NAD_Glu_DH_ACT2"/>
</dbReference>
<dbReference type="InterPro" id="IPR036291">
    <property type="entry name" value="NAD(P)-bd_dom_sf"/>
</dbReference>
<evidence type="ECO:0000313" key="7">
    <source>
        <dbReference type="EMBL" id="RRD00557.1"/>
    </source>
</evidence>
<dbReference type="InterPro" id="IPR028971">
    <property type="entry name" value="NAD-GDH_cat"/>
</dbReference>
<dbReference type="GO" id="GO:0004069">
    <property type="term" value="F:L-aspartate:2-oxoglutarate aminotransferase activity"/>
    <property type="evidence" value="ECO:0007669"/>
    <property type="project" value="InterPro"/>
</dbReference>
<gene>
    <name evidence="7" type="ORF">EHS89_05575</name>
</gene>
<dbReference type="SUPFAM" id="SSF53223">
    <property type="entry name" value="Aminoacid dehydrogenase-like, N-terminal domain"/>
    <property type="match status" value="1"/>
</dbReference>
<dbReference type="Pfam" id="PF21077">
    <property type="entry name" value="GDH_ACT3"/>
    <property type="match status" value="1"/>
</dbReference>
<comment type="caution">
    <text evidence="7">The sequence shown here is derived from an EMBL/GenBank/DDBJ whole genome shotgun (WGS) entry which is preliminary data.</text>
</comment>
<dbReference type="InterPro" id="IPR049056">
    <property type="entry name" value="NAD_Glu_DH_HM3"/>
</dbReference>
<dbReference type="Pfam" id="PF21076">
    <property type="entry name" value="GDH_ACT2"/>
    <property type="match status" value="1"/>
</dbReference>
<evidence type="ECO:0000259" key="3">
    <source>
        <dbReference type="Pfam" id="PF21074"/>
    </source>
</evidence>
<dbReference type="PIRSF" id="PIRSF036761">
    <property type="entry name" value="GDH_Mll4104"/>
    <property type="match status" value="1"/>
</dbReference>